<evidence type="ECO:0000256" key="5">
    <source>
        <dbReference type="ARBA" id="ARBA00049274"/>
    </source>
</evidence>
<evidence type="ECO:0000256" key="2">
    <source>
        <dbReference type="ARBA" id="ARBA00022741"/>
    </source>
</evidence>
<dbReference type="Pfam" id="PF03133">
    <property type="entry name" value="TTL"/>
    <property type="match status" value="1"/>
</dbReference>
<comment type="catalytic activity">
    <reaction evidence="5">
        <text>L-glutamyl-[protein] + L-glutamate + ATP = gamma-L-glutamyl-L-glutamyl-[protein] + ADP + phosphate + H(+)</text>
        <dbReference type="Rhea" id="RHEA:60144"/>
        <dbReference type="Rhea" id="RHEA-COMP:10208"/>
        <dbReference type="Rhea" id="RHEA-COMP:15517"/>
        <dbReference type="ChEBI" id="CHEBI:15378"/>
        <dbReference type="ChEBI" id="CHEBI:29973"/>
        <dbReference type="ChEBI" id="CHEBI:29985"/>
        <dbReference type="ChEBI" id="CHEBI:30616"/>
        <dbReference type="ChEBI" id="CHEBI:43474"/>
        <dbReference type="ChEBI" id="CHEBI:143622"/>
        <dbReference type="ChEBI" id="CHEBI:456216"/>
    </reaction>
    <physiologicalReaction direction="left-to-right" evidence="5">
        <dbReference type="Rhea" id="RHEA:60145"/>
    </physiologicalReaction>
</comment>
<dbReference type="Gene3D" id="3.30.470.20">
    <property type="entry name" value="ATP-grasp fold, B domain"/>
    <property type="match status" value="1"/>
</dbReference>
<evidence type="ECO:0000313" key="8">
    <source>
        <dbReference type="Proteomes" id="UP000290189"/>
    </source>
</evidence>
<evidence type="ECO:0000256" key="1">
    <source>
        <dbReference type="ARBA" id="ARBA00022598"/>
    </source>
</evidence>
<dbReference type="PANTHER" id="PTHR12241:SF145">
    <property type="entry name" value="TUBULIN POLYGLUTAMYLASE TTLL5"/>
    <property type="match status" value="1"/>
</dbReference>
<feature type="compositionally biased region" description="Acidic residues" evidence="6">
    <location>
        <begin position="93"/>
        <end position="105"/>
    </location>
</feature>
<dbReference type="GO" id="GO:0036064">
    <property type="term" value="C:ciliary basal body"/>
    <property type="evidence" value="ECO:0007669"/>
    <property type="project" value="TreeGrafter"/>
</dbReference>
<feature type="region of interest" description="Disordered" evidence="6">
    <location>
        <begin position="93"/>
        <end position="143"/>
    </location>
</feature>
<evidence type="ECO:0000256" key="6">
    <source>
        <dbReference type="SAM" id="MobiDB-lite"/>
    </source>
</evidence>
<gene>
    <name evidence="7" type="ORF">PLBR_LOCUS6554</name>
</gene>
<keyword evidence="1" id="KW-0436">Ligase</keyword>
<evidence type="ECO:0000256" key="3">
    <source>
        <dbReference type="ARBA" id="ARBA00022840"/>
    </source>
</evidence>
<dbReference type="PANTHER" id="PTHR12241">
    <property type="entry name" value="TUBULIN POLYGLUTAMYLASE"/>
    <property type="match status" value="1"/>
</dbReference>
<feature type="region of interest" description="Disordered" evidence="6">
    <location>
        <begin position="1"/>
        <end position="23"/>
    </location>
</feature>
<reference evidence="7 8" key="1">
    <citation type="submission" date="2018-03" db="EMBL/GenBank/DDBJ databases">
        <authorList>
            <person name="Fogelqvist J."/>
        </authorList>
    </citation>
    <scope>NUCLEOTIDE SEQUENCE [LARGE SCALE GENOMIC DNA]</scope>
</reference>
<protein>
    <recommendedName>
        <fullName evidence="4">Tubulin--tyrosine ligase-like protein 5</fullName>
    </recommendedName>
</protein>
<dbReference type="GO" id="GO:0005524">
    <property type="term" value="F:ATP binding"/>
    <property type="evidence" value="ECO:0007669"/>
    <property type="project" value="UniProtKB-KW"/>
</dbReference>
<organism evidence="7 8">
    <name type="scientific">Plasmodiophora brassicae</name>
    <name type="common">Clubroot disease agent</name>
    <dbReference type="NCBI Taxonomy" id="37360"/>
    <lineage>
        <taxon>Eukaryota</taxon>
        <taxon>Sar</taxon>
        <taxon>Rhizaria</taxon>
        <taxon>Endomyxa</taxon>
        <taxon>Phytomyxea</taxon>
        <taxon>Plasmodiophorida</taxon>
        <taxon>Plasmodiophoridae</taxon>
        <taxon>Plasmodiophora</taxon>
    </lineage>
</organism>
<geneLocation type="mitochondrion" evidence="7"/>
<name>A0A3P3YGT1_PLABS</name>
<dbReference type="PROSITE" id="PS51221">
    <property type="entry name" value="TTL"/>
    <property type="match status" value="1"/>
</dbReference>
<evidence type="ECO:0000256" key="4">
    <source>
        <dbReference type="ARBA" id="ARBA00041448"/>
    </source>
</evidence>
<accession>A0A3P3YGT1</accession>
<dbReference type="EMBL" id="OVEO01000011">
    <property type="protein sequence ID" value="SPQ99339.1"/>
    <property type="molecule type" value="Genomic_DNA"/>
</dbReference>
<dbReference type="Proteomes" id="UP000290189">
    <property type="component" value="Unassembled WGS sequence"/>
</dbReference>
<sequence>MRFRTGSFPAVAQRRAGSTSTAHEATRLYGRSCTPPARLYEYSVQRARSVSRKSLTTNRSATRLTQRPLKQSASAAMIIPPSYEIDLDDALVEDDEEEDDDDDEIFSDRSRSSTPPPRGHTNEYVIKRRGPGEPRPKMPATAKATVPPYRTLSCTVAFPYPAYMTIRRPRHDVGRRPVQYVGVSGRLRYRIDSDVPDYYVVSRVARGAGLRPTNSTARCNLFWGRPLSPEKWELLTSLQRVNHFPGMTALSRKDNLARHLRHCPFLPKTFVLPADRLAFQEAAASEPNRLWIVKPWASSCGRGIRLIDRIGQLGAKCKAVVSRYIERPYLIDGYKFDIRLYFVVTCMDPLRIYTLDDGLVRFATQRYSVDKSSLKQKCVHLTNFSVNRHSKAFVKATDGAQGSKWSFKALLAYLAHQTPPVDVEKLVERINDIAVRSIIAVEPVVAGKMEAYRCPRTACFEVLGFDILLDQELNPWLLEINSMPSLSSSSSLDKFIKTKLIADVFHTIGMVPAENDLKVIRRVQTRRLKRVIGLRRNGSGSASASAPAGRQTGTPISWQTLSNQDLAILREVQAEYERSGHLIRIYPTRTNAASYRSAFKYERYNNKLVCDWLALDADYALTLLADDDPDSDDGEY</sequence>
<dbReference type="GO" id="GO:0070740">
    <property type="term" value="F:tubulin-glutamic acid ligase activity"/>
    <property type="evidence" value="ECO:0007669"/>
    <property type="project" value="TreeGrafter"/>
</dbReference>
<evidence type="ECO:0000313" key="7">
    <source>
        <dbReference type="EMBL" id="SPQ99339.1"/>
    </source>
</evidence>
<keyword evidence="7" id="KW-0496">Mitochondrion</keyword>
<dbReference type="GO" id="GO:0015631">
    <property type="term" value="F:tubulin binding"/>
    <property type="evidence" value="ECO:0007669"/>
    <property type="project" value="TreeGrafter"/>
</dbReference>
<keyword evidence="3" id="KW-0067">ATP-binding</keyword>
<dbReference type="InterPro" id="IPR004344">
    <property type="entry name" value="TTL/TTLL_fam"/>
</dbReference>
<feature type="region of interest" description="Disordered" evidence="6">
    <location>
        <begin position="51"/>
        <end position="72"/>
    </location>
</feature>
<dbReference type="AlphaFoldDB" id="A0A3P3YGT1"/>
<dbReference type="SUPFAM" id="SSF56059">
    <property type="entry name" value="Glutathione synthetase ATP-binding domain-like"/>
    <property type="match status" value="1"/>
</dbReference>
<keyword evidence="2" id="KW-0547">Nucleotide-binding</keyword>
<dbReference type="GO" id="GO:0000226">
    <property type="term" value="P:microtubule cytoskeleton organization"/>
    <property type="evidence" value="ECO:0007669"/>
    <property type="project" value="TreeGrafter"/>
</dbReference>
<proteinExistence type="predicted"/>